<reference evidence="6" key="1">
    <citation type="submission" date="2017-09" db="EMBL/GenBank/DDBJ databases">
        <title>Depth-based differentiation of microbial function through sediment-hosted aquifers and enrichment of novel symbionts in the deep terrestrial subsurface.</title>
        <authorList>
            <person name="Probst A.J."/>
            <person name="Ladd B."/>
            <person name="Jarett J.K."/>
            <person name="Geller-Mcgrath D.E."/>
            <person name="Sieber C.M.K."/>
            <person name="Emerson J.B."/>
            <person name="Anantharaman K."/>
            <person name="Thomas B.C."/>
            <person name="Malmstrom R."/>
            <person name="Stieglmeier M."/>
            <person name="Klingl A."/>
            <person name="Woyke T."/>
            <person name="Ryan C.M."/>
            <person name="Banfield J.F."/>
        </authorList>
    </citation>
    <scope>NUCLEOTIDE SEQUENCE [LARGE SCALE GENOMIC DNA]</scope>
</reference>
<comment type="similarity">
    <text evidence="2">Belongs to the hyi family.</text>
</comment>
<evidence type="ECO:0000256" key="3">
    <source>
        <dbReference type="PIRSR" id="PIRSR006241-50"/>
    </source>
</evidence>
<evidence type="ECO:0000259" key="4">
    <source>
        <dbReference type="Pfam" id="PF01261"/>
    </source>
</evidence>
<sequence>MLRLSPCAEIIFRELEFTDRIDAYAKMGFSACEFWGWKNKDMEGILRKIEKNRMKISSFGIDPFLQIVDPKNKGAFVKAVEETITAAKKLSVTTLIVTTGKEMAGVPRQAQHESIVNSLKAAAPAAESAGVTLVLEPLNILVDHKGYYLSTSLEGFQVIKETGSKSVKLLYDIYHQQITEGNIIQNVAENIGLIGHFHSADVPGRHEFGTGELNYRNIIQKIKETGFSGYIGLEFLPLKPSKEALQSCIDAGKGVCD</sequence>
<dbReference type="Gene3D" id="3.20.20.150">
    <property type="entry name" value="Divalent-metal-dependent TIM barrel enzymes"/>
    <property type="match status" value="1"/>
</dbReference>
<name>A0A2M7SE62_9BACT</name>
<dbReference type="InterPro" id="IPR036237">
    <property type="entry name" value="Xyl_isomerase-like_sf"/>
</dbReference>
<dbReference type="InterPro" id="IPR013022">
    <property type="entry name" value="Xyl_isomerase-like_TIM-brl"/>
</dbReference>
<dbReference type="SUPFAM" id="SSF51658">
    <property type="entry name" value="Xylose isomerase-like"/>
    <property type="match status" value="1"/>
</dbReference>
<dbReference type="Proteomes" id="UP000229307">
    <property type="component" value="Unassembled WGS sequence"/>
</dbReference>
<dbReference type="GO" id="GO:0016853">
    <property type="term" value="F:isomerase activity"/>
    <property type="evidence" value="ECO:0007669"/>
    <property type="project" value="UniProtKB-KW"/>
</dbReference>
<feature type="active site" description="Proton donor/acceptor" evidence="3">
    <location>
        <position position="136"/>
    </location>
</feature>
<evidence type="ECO:0000313" key="6">
    <source>
        <dbReference type="Proteomes" id="UP000229307"/>
    </source>
</evidence>
<proteinExistence type="inferred from homology"/>
<dbReference type="PIRSF" id="PIRSF006241">
    <property type="entry name" value="HyI"/>
    <property type="match status" value="1"/>
</dbReference>
<dbReference type="PANTHER" id="PTHR43489:SF3">
    <property type="entry name" value="XYLOSE ISOMERASE DOMAIN PROTEIN TIM BARREL"/>
    <property type="match status" value="1"/>
</dbReference>
<evidence type="ECO:0000256" key="2">
    <source>
        <dbReference type="PIRNR" id="PIRNR006241"/>
    </source>
</evidence>
<dbReference type="Pfam" id="PF01261">
    <property type="entry name" value="AP_endonuc_2"/>
    <property type="match status" value="1"/>
</dbReference>
<evidence type="ECO:0000256" key="1">
    <source>
        <dbReference type="ARBA" id="ARBA00023235"/>
    </source>
</evidence>
<keyword evidence="5" id="KW-0670">Pyruvate</keyword>
<dbReference type="AlphaFoldDB" id="A0A2M7SE62"/>
<comment type="caution">
    <text evidence="5">The sequence shown here is derived from an EMBL/GenBank/DDBJ whole genome shotgun (WGS) entry which is preliminary data.</text>
</comment>
<dbReference type="EMBL" id="PFMR01000086">
    <property type="protein sequence ID" value="PIZ17779.1"/>
    <property type="molecule type" value="Genomic_DNA"/>
</dbReference>
<keyword evidence="1 2" id="KW-0413">Isomerase</keyword>
<feature type="active site" description="Proton donor/acceptor" evidence="3">
    <location>
        <position position="234"/>
    </location>
</feature>
<dbReference type="InterPro" id="IPR050417">
    <property type="entry name" value="Sugar_Epim/Isomerase"/>
</dbReference>
<organism evidence="5 6">
    <name type="scientific">Candidatus Desantisbacteria bacterium CG_4_10_14_0_8_um_filter_48_22</name>
    <dbReference type="NCBI Taxonomy" id="1974543"/>
    <lineage>
        <taxon>Bacteria</taxon>
        <taxon>Candidatus Desantisiibacteriota</taxon>
    </lineage>
</organism>
<accession>A0A2M7SE62</accession>
<protein>
    <submittedName>
        <fullName evidence="5">Hydroxypyruvate isomerase</fullName>
    </submittedName>
</protein>
<feature type="domain" description="Xylose isomerase-like TIM barrel" evidence="4">
    <location>
        <begin position="21"/>
        <end position="245"/>
    </location>
</feature>
<dbReference type="InterPro" id="IPR026040">
    <property type="entry name" value="HyI-like"/>
</dbReference>
<dbReference type="PANTHER" id="PTHR43489">
    <property type="entry name" value="ISOMERASE"/>
    <property type="match status" value="1"/>
</dbReference>
<evidence type="ECO:0000313" key="5">
    <source>
        <dbReference type="EMBL" id="PIZ17779.1"/>
    </source>
</evidence>
<gene>
    <name evidence="5" type="ORF">COY52_02950</name>
</gene>